<keyword evidence="3" id="KW-1185">Reference proteome</keyword>
<dbReference type="EMBL" id="RYZW01000007">
    <property type="protein sequence ID" value="TDZ73271.1"/>
    <property type="molecule type" value="Genomic_DNA"/>
</dbReference>
<accession>A0A4R8RZH1</accession>
<sequence length="58" mass="6679">MTLPLSAIHNRAGEWMWHGRARPTSLCPTRCWPAKQQQQQKTTTGKKPCISHKRSTLH</sequence>
<evidence type="ECO:0000256" key="1">
    <source>
        <dbReference type="SAM" id="MobiDB-lite"/>
    </source>
</evidence>
<dbReference type="AlphaFoldDB" id="A0A4R8RZH1"/>
<evidence type="ECO:0000313" key="2">
    <source>
        <dbReference type="EMBL" id="TDZ73271.1"/>
    </source>
</evidence>
<organism evidence="2 3">
    <name type="scientific">Colletotrichum trifolii</name>
    <dbReference type="NCBI Taxonomy" id="5466"/>
    <lineage>
        <taxon>Eukaryota</taxon>
        <taxon>Fungi</taxon>
        <taxon>Dikarya</taxon>
        <taxon>Ascomycota</taxon>
        <taxon>Pezizomycotina</taxon>
        <taxon>Sordariomycetes</taxon>
        <taxon>Hypocreomycetidae</taxon>
        <taxon>Glomerellales</taxon>
        <taxon>Glomerellaceae</taxon>
        <taxon>Colletotrichum</taxon>
        <taxon>Colletotrichum orbiculare species complex</taxon>
    </lineage>
</organism>
<name>A0A4R8RZH1_COLTR</name>
<reference evidence="2 3" key="1">
    <citation type="submission" date="2018-12" db="EMBL/GenBank/DDBJ databases">
        <title>Genome sequence and assembly of Colletotrichum trifolii.</title>
        <authorList>
            <person name="Gan P."/>
            <person name="Shirasu K."/>
        </authorList>
    </citation>
    <scope>NUCLEOTIDE SEQUENCE [LARGE SCALE GENOMIC DNA]</scope>
    <source>
        <strain evidence="2 3">543-2</strain>
    </source>
</reference>
<protein>
    <submittedName>
        <fullName evidence="2">Uncharacterized protein</fullName>
    </submittedName>
</protein>
<proteinExistence type="predicted"/>
<feature type="compositionally biased region" description="Low complexity" evidence="1">
    <location>
        <begin position="35"/>
        <end position="47"/>
    </location>
</feature>
<comment type="caution">
    <text evidence="2">The sequence shown here is derived from an EMBL/GenBank/DDBJ whole genome shotgun (WGS) entry which is preliminary data.</text>
</comment>
<evidence type="ECO:0000313" key="3">
    <source>
        <dbReference type="Proteomes" id="UP000295703"/>
    </source>
</evidence>
<feature type="compositionally biased region" description="Basic residues" evidence="1">
    <location>
        <begin position="49"/>
        <end position="58"/>
    </location>
</feature>
<dbReference type="Proteomes" id="UP000295703">
    <property type="component" value="Unassembled WGS sequence"/>
</dbReference>
<feature type="region of interest" description="Disordered" evidence="1">
    <location>
        <begin position="33"/>
        <end position="58"/>
    </location>
</feature>
<gene>
    <name evidence="2" type="ORF">CTRI78_v001283</name>
</gene>